<keyword evidence="1" id="KW-0732">Signal</keyword>
<evidence type="ECO:0000256" key="1">
    <source>
        <dbReference type="SAM" id="SignalP"/>
    </source>
</evidence>
<protein>
    <submittedName>
        <fullName evidence="2">Uncharacterized protein</fullName>
    </submittedName>
</protein>
<proteinExistence type="predicted"/>
<name>A0A6A4IG25_9AGAR</name>
<evidence type="ECO:0000313" key="2">
    <source>
        <dbReference type="EMBL" id="KAE9409529.1"/>
    </source>
</evidence>
<dbReference type="EMBL" id="ML769387">
    <property type="protein sequence ID" value="KAE9409529.1"/>
    <property type="molecule type" value="Genomic_DNA"/>
</dbReference>
<accession>A0A6A4IG25</accession>
<dbReference type="AlphaFoldDB" id="A0A6A4IG25"/>
<feature type="signal peptide" evidence="1">
    <location>
        <begin position="1"/>
        <end position="21"/>
    </location>
</feature>
<evidence type="ECO:0000313" key="3">
    <source>
        <dbReference type="Proteomes" id="UP000799118"/>
    </source>
</evidence>
<reference evidence="2" key="1">
    <citation type="journal article" date="2019" name="Environ. Microbiol.">
        <title>Fungal ecological strategies reflected in gene transcription - a case study of two litter decomposers.</title>
        <authorList>
            <person name="Barbi F."/>
            <person name="Kohler A."/>
            <person name="Barry K."/>
            <person name="Baskaran P."/>
            <person name="Daum C."/>
            <person name="Fauchery L."/>
            <person name="Ihrmark K."/>
            <person name="Kuo A."/>
            <person name="LaButti K."/>
            <person name="Lipzen A."/>
            <person name="Morin E."/>
            <person name="Grigoriev I.V."/>
            <person name="Henrissat B."/>
            <person name="Lindahl B."/>
            <person name="Martin F."/>
        </authorList>
    </citation>
    <scope>NUCLEOTIDE SEQUENCE</scope>
    <source>
        <strain evidence="2">JB14</strain>
    </source>
</reference>
<gene>
    <name evidence="2" type="ORF">BT96DRAFT_913095</name>
</gene>
<dbReference type="Proteomes" id="UP000799118">
    <property type="component" value="Unassembled WGS sequence"/>
</dbReference>
<organism evidence="2 3">
    <name type="scientific">Gymnopus androsaceus JB14</name>
    <dbReference type="NCBI Taxonomy" id="1447944"/>
    <lineage>
        <taxon>Eukaryota</taxon>
        <taxon>Fungi</taxon>
        <taxon>Dikarya</taxon>
        <taxon>Basidiomycota</taxon>
        <taxon>Agaricomycotina</taxon>
        <taxon>Agaricomycetes</taxon>
        <taxon>Agaricomycetidae</taxon>
        <taxon>Agaricales</taxon>
        <taxon>Marasmiineae</taxon>
        <taxon>Omphalotaceae</taxon>
        <taxon>Gymnopus</taxon>
    </lineage>
</organism>
<feature type="chain" id="PRO_5025539291" evidence="1">
    <location>
        <begin position="22"/>
        <end position="58"/>
    </location>
</feature>
<keyword evidence="3" id="KW-1185">Reference proteome</keyword>
<sequence>MSTTSWPLVVIFLLALRSIHGRRFHNFLLTLLERLVKTVTFSDCISCLARRGTERDWA</sequence>